<dbReference type="EMBL" id="JAEIJD010000006">
    <property type="protein sequence ID" value="MBI6630107.1"/>
    <property type="molecule type" value="Genomic_DNA"/>
</dbReference>
<dbReference type="Gene3D" id="3.50.50.60">
    <property type="entry name" value="FAD/NAD(P)-binding domain"/>
    <property type="match status" value="1"/>
</dbReference>
<dbReference type="InterPro" id="IPR028896">
    <property type="entry name" value="GcvT/YgfZ/DmdA"/>
</dbReference>
<feature type="domain" description="FAD dependent oxidoreductase central" evidence="6">
    <location>
        <begin position="379"/>
        <end position="433"/>
    </location>
</feature>
<feature type="domain" description="Aminomethyltransferase C-terminal" evidence="5">
    <location>
        <begin position="727"/>
        <end position="804"/>
    </location>
</feature>
<comment type="caution">
    <text evidence="7">The sequence shown here is derived from an EMBL/GenBank/DDBJ whole genome shotgun (WGS) entry which is preliminary data.</text>
</comment>
<feature type="domain" description="FAD dependent oxidoreductase" evidence="3">
    <location>
        <begin position="9"/>
        <end position="376"/>
    </location>
</feature>
<dbReference type="Proteomes" id="UP000613255">
    <property type="component" value="Unassembled WGS sequence"/>
</dbReference>
<dbReference type="PANTHER" id="PTHR43757:SF2">
    <property type="entry name" value="AMINOMETHYLTRANSFERASE, MITOCHONDRIAL"/>
    <property type="match status" value="1"/>
</dbReference>
<evidence type="ECO:0000313" key="8">
    <source>
        <dbReference type="Proteomes" id="UP000613255"/>
    </source>
</evidence>
<dbReference type="Pfam" id="PF01571">
    <property type="entry name" value="GCV_T"/>
    <property type="match status" value="1"/>
</dbReference>
<evidence type="ECO:0000313" key="7">
    <source>
        <dbReference type="EMBL" id="MBI6630107.1"/>
    </source>
</evidence>
<dbReference type="InterPro" id="IPR006222">
    <property type="entry name" value="GCVT_N"/>
</dbReference>
<evidence type="ECO:0000259" key="5">
    <source>
        <dbReference type="Pfam" id="PF08669"/>
    </source>
</evidence>
<dbReference type="Gene3D" id="3.30.1360.120">
    <property type="entry name" value="Probable tRNA modification gtpase trme, domain 1"/>
    <property type="match status" value="1"/>
</dbReference>
<evidence type="ECO:0000259" key="6">
    <source>
        <dbReference type="Pfam" id="PF16350"/>
    </source>
</evidence>
<dbReference type="Pfam" id="PF01266">
    <property type="entry name" value="DAO"/>
    <property type="match status" value="1"/>
</dbReference>
<evidence type="ECO:0000259" key="3">
    <source>
        <dbReference type="Pfam" id="PF01266"/>
    </source>
</evidence>
<comment type="similarity">
    <text evidence="1">Belongs to the GcvT family.</text>
</comment>
<accession>A0A934HQZ2</accession>
<protein>
    <submittedName>
        <fullName evidence="7">FAD-dependent oxidoreductase</fullName>
    </submittedName>
</protein>
<organism evidence="7 8">
    <name type="scientific">Pontibaca salina</name>
    <dbReference type="NCBI Taxonomy" id="2795731"/>
    <lineage>
        <taxon>Bacteria</taxon>
        <taxon>Pseudomonadati</taxon>
        <taxon>Pseudomonadota</taxon>
        <taxon>Alphaproteobacteria</taxon>
        <taxon>Rhodobacterales</taxon>
        <taxon>Roseobacteraceae</taxon>
        <taxon>Pontibaca</taxon>
    </lineage>
</organism>
<dbReference type="AlphaFoldDB" id="A0A934HQZ2"/>
<sequence>MSELTETARVVVIGGGAVGASALYHLALAGWSDCVLLEKNELTAGSTWHAAGNVPTFSTAWSVMHMQRYSTELYRRLGDAVEYPMNYHVTGSLRLGHSPERVQEFQRARGMGRYQGMDMEILSPREAQALYPFLAIHDLAGVLYDPHDGDIDPAQLTQALAKGARDLGCRIERFRPATGISRKDGEWIVHTAKGDIRCEYVVNAAGYYAQRVGEWFKPFGGRTVPMMVMSHQYMLTDEIPEIADWTRDHGKLPLLRDVDSSYYLRQEKTGLNLGPYERNCKAHWVSPDDPMPEDFSFQLYPDDLERLEWYIEDAMARVPLLGSVGVNKVINGPIPYAPDGLPLIGPIPGVPNAFEACVFTFGIAQAGGAGKVLAEWIVEGATEWDMWACDPRRYTAYADNDYCIAKGMETYGHEYAMHFPWHEWPAGRNRRLSSLHDRLKAAGAQFGPYNGWERANWFAQQGDDTSEAATQTWDRSGPWEKRIREECHVVRDGVGVIAISGFTRLKVEGPGARDFVDGLTASRLPEPGRIGLAYFPDHRGRILTECSVMVHGSDEVGLITAAAAQWHDGELLRRQAPKGITVSDHSDAVECLLVTGPKTREILEPLTEGHDLMAPWLSVSMTGKVAGEDCALIRVSFAGELGWEIHCAPDSAGTIWDALLDAGVKPFGMYALNSLRLEKGYRAWKGDLTSDYTLLEGGLDRFIKLDKPQDFPGKAALLHEKQQGSPKQFVTLIVDADTADAPSMSTIWHEGEIVGETNSGAWGYRVNASIALGMIRSDLALPGTEVEIEIYGDRCRAIVQPDQPLWDADNERLRA</sequence>
<proteinExistence type="inferred from homology"/>
<dbReference type="SUPFAM" id="SSF51905">
    <property type="entry name" value="FAD/NAD(P)-binding domain"/>
    <property type="match status" value="1"/>
</dbReference>
<name>A0A934HQZ2_9RHOB</name>
<dbReference type="Gene3D" id="3.30.9.10">
    <property type="entry name" value="D-Amino Acid Oxidase, subunit A, domain 2"/>
    <property type="match status" value="1"/>
</dbReference>
<dbReference type="SUPFAM" id="SSF103025">
    <property type="entry name" value="Folate-binding domain"/>
    <property type="match status" value="1"/>
</dbReference>
<dbReference type="Pfam" id="PF16350">
    <property type="entry name" value="FAO_M"/>
    <property type="match status" value="1"/>
</dbReference>
<dbReference type="InterPro" id="IPR013977">
    <property type="entry name" value="GcvT_C"/>
</dbReference>
<evidence type="ECO:0000256" key="1">
    <source>
        <dbReference type="ARBA" id="ARBA00008609"/>
    </source>
</evidence>
<feature type="domain" description="GCVT N-terminal" evidence="4">
    <location>
        <begin position="435"/>
        <end position="707"/>
    </location>
</feature>
<gene>
    <name evidence="7" type="ORF">JAO82_09465</name>
</gene>
<evidence type="ECO:0000259" key="4">
    <source>
        <dbReference type="Pfam" id="PF01571"/>
    </source>
</evidence>
<dbReference type="InterPro" id="IPR027266">
    <property type="entry name" value="TrmE/GcvT-like"/>
</dbReference>
<dbReference type="SUPFAM" id="SSF54373">
    <property type="entry name" value="FAD-linked reductases, C-terminal domain"/>
    <property type="match status" value="1"/>
</dbReference>
<dbReference type="SUPFAM" id="SSF101790">
    <property type="entry name" value="Aminomethyltransferase beta-barrel domain"/>
    <property type="match status" value="1"/>
</dbReference>
<dbReference type="Pfam" id="PF08669">
    <property type="entry name" value="GCV_T_C"/>
    <property type="match status" value="1"/>
</dbReference>
<dbReference type="InterPro" id="IPR029043">
    <property type="entry name" value="GcvT/YgfZ_C"/>
</dbReference>
<keyword evidence="8" id="KW-1185">Reference proteome</keyword>
<dbReference type="InterPro" id="IPR032503">
    <property type="entry name" value="FAO_M"/>
</dbReference>
<dbReference type="RefSeq" id="WP_198686125.1">
    <property type="nucleotide sequence ID" value="NZ_JAEIJD010000006.1"/>
</dbReference>
<dbReference type="GO" id="GO:0016491">
    <property type="term" value="F:oxidoreductase activity"/>
    <property type="evidence" value="ECO:0007669"/>
    <property type="project" value="UniProtKB-KW"/>
</dbReference>
<evidence type="ECO:0000256" key="2">
    <source>
        <dbReference type="ARBA" id="ARBA00023002"/>
    </source>
</evidence>
<reference evidence="7" key="1">
    <citation type="submission" date="2020-12" db="EMBL/GenBank/DDBJ databases">
        <title>Pontibaca salina gen. nov., sp. nov., isolated from marine sediment.</title>
        <authorList>
            <person name="Bo J."/>
            <person name="Wang S."/>
            <person name="Song X."/>
            <person name="Du Z."/>
        </authorList>
    </citation>
    <scope>NUCLEOTIDE SEQUENCE</scope>
    <source>
        <strain evidence="7">S1109L</strain>
    </source>
</reference>
<dbReference type="PANTHER" id="PTHR43757">
    <property type="entry name" value="AMINOMETHYLTRANSFERASE"/>
    <property type="match status" value="1"/>
</dbReference>
<keyword evidence="2" id="KW-0560">Oxidoreductase</keyword>
<dbReference type="InterPro" id="IPR006076">
    <property type="entry name" value="FAD-dep_OxRdtase"/>
</dbReference>
<dbReference type="InterPro" id="IPR036188">
    <property type="entry name" value="FAD/NAD-bd_sf"/>
</dbReference>